<dbReference type="Proteomes" id="UP000289184">
    <property type="component" value="Unassembled WGS sequence"/>
</dbReference>
<name>A0A446CAZ0_9BURK</name>
<proteinExistence type="predicted"/>
<protein>
    <submittedName>
        <fullName evidence="2">Osmotically-inducible protein Y</fullName>
    </submittedName>
</protein>
<evidence type="ECO:0000259" key="1">
    <source>
        <dbReference type="PROSITE" id="PS50914"/>
    </source>
</evidence>
<dbReference type="RefSeq" id="WP_129527124.1">
    <property type="nucleotide sequence ID" value="NZ_UFQB01000006.1"/>
</dbReference>
<feature type="domain" description="BON" evidence="1">
    <location>
        <begin position="2"/>
        <end position="70"/>
    </location>
</feature>
<dbReference type="PANTHER" id="PTHR34606:SF15">
    <property type="entry name" value="BON DOMAIN-CONTAINING PROTEIN"/>
    <property type="match status" value="1"/>
</dbReference>
<dbReference type="InterPro" id="IPR014004">
    <property type="entry name" value="Transpt-assoc_nodulatn_dom_bac"/>
</dbReference>
<dbReference type="InterPro" id="IPR051686">
    <property type="entry name" value="Lipoprotein_DolP"/>
</dbReference>
<dbReference type="Gene3D" id="3.30.1340.30">
    <property type="match status" value="3"/>
</dbReference>
<feature type="domain" description="BON" evidence="1">
    <location>
        <begin position="77"/>
        <end position="145"/>
    </location>
</feature>
<dbReference type="Pfam" id="PF04972">
    <property type="entry name" value="BON"/>
    <property type="match status" value="3"/>
</dbReference>
<dbReference type="AlphaFoldDB" id="A0A446CAZ0"/>
<dbReference type="PANTHER" id="PTHR34606">
    <property type="entry name" value="BON DOMAIN-CONTAINING PROTEIN"/>
    <property type="match status" value="1"/>
</dbReference>
<dbReference type="InterPro" id="IPR007055">
    <property type="entry name" value="BON_dom"/>
</dbReference>
<dbReference type="EMBL" id="UFQB01000006">
    <property type="protein sequence ID" value="SSW65004.1"/>
    <property type="molecule type" value="Genomic_DNA"/>
</dbReference>
<evidence type="ECO:0000313" key="2">
    <source>
        <dbReference type="EMBL" id="SSW65004.1"/>
    </source>
</evidence>
<dbReference type="OrthoDB" id="870892at2"/>
<reference evidence="2 3" key="1">
    <citation type="submission" date="2018-07" db="EMBL/GenBank/DDBJ databases">
        <authorList>
            <person name="Peeters C."/>
        </authorList>
    </citation>
    <scope>NUCLEOTIDE SEQUENCE [LARGE SCALE GENOMIC DNA]</scope>
    <source>
        <strain evidence="2 3">LMG 3411</strain>
    </source>
</reference>
<keyword evidence="3" id="KW-1185">Reference proteome</keyword>
<gene>
    <name evidence="2" type="primary">osmY_3</name>
    <name evidence="2" type="ORF">AGI3411_01886</name>
</gene>
<accession>A0A446CAZ0</accession>
<dbReference type="SMART" id="SM00749">
    <property type="entry name" value="BON"/>
    <property type="match status" value="3"/>
</dbReference>
<feature type="domain" description="BON" evidence="1">
    <location>
        <begin position="148"/>
        <end position="215"/>
    </location>
</feature>
<organism evidence="2 3">
    <name type="scientific">Achromobacter agilis</name>
    <dbReference type="NCBI Taxonomy" id="1353888"/>
    <lineage>
        <taxon>Bacteria</taxon>
        <taxon>Pseudomonadati</taxon>
        <taxon>Pseudomonadota</taxon>
        <taxon>Betaproteobacteria</taxon>
        <taxon>Burkholderiales</taxon>
        <taxon>Alcaligenaceae</taxon>
        <taxon>Achromobacter</taxon>
    </lineage>
</organism>
<dbReference type="PROSITE" id="PS50914">
    <property type="entry name" value="BON"/>
    <property type="match status" value="3"/>
</dbReference>
<sequence>MKDEELRRNVLDALEFDPRIDATGIGVAASQGVVTLTGHVGTYSEKYDAEKVAAHVKGVKGIAQDIEVRTGYEQGNSDDELAKRALNSIGWNVSVPDNKVQVKVQQGWVTLSGEVSWNFQRAAAESAVRRLSGVKGVANLIKLDGGVQINDVKERIQRALQRSAELEAHDIQVAVHDRKVTLTGRVRSWSDRHAAEQAAWSTPSVIGVEDKLVVS</sequence>
<evidence type="ECO:0000313" key="3">
    <source>
        <dbReference type="Proteomes" id="UP000289184"/>
    </source>
</evidence>